<feature type="transmembrane region" description="Helical" evidence="12">
    <location>
        <begin position="204"/>
        <end position="222"/>
    </location>
</feature>
<evidence type="ECO:0000256" key="4">
    <source>
        <dbReference type="ARBA" id="ARBA00022989"/>
    </source>
</evidence>
<feature type="region of interest" description="Disordered" evidence="11">
    <location>
        <begin position="362"/>
        <end position="384"/>
    </location>
</feature>
<dbReference type="Proteomes" id="UP000283530">
    <property type="component" value="Unassembled WGS sequence"/>
</dbReference>
<keyword evidence="7 15" id="KW-0675">Receptor</keyword>
<accession>A0A443Q387</accession>
<dbReference type="CDD" id="cd13686">
    <property type="entry name" value="GluR_Plant"/>
    <property type="match status" value="1"/>
</dbReference>
<dbReference type="Gene3D" id="3.40.190.10">
    <property type="entry name" value="Periplasmic binding protein-like II"/>
    <property type="match status" value="2"/>
</dbReference>
<dbReference type="STRING" id="337451.A0A443Q387"/>
<evidence type="ECO:0000256" key="8">
    <source>
        <dbReference type="ARBA" id="ARBA00023180"/>
    </source>
</evidence>
<feature type="transmembrane region" description="Helical" evidence="12">
    <location>
        <begin position="390"/>
        <end position="411"/>
    </location>
</feature>
<keyword evidence="9" id="KW-1071">Ligand-gated ion channel</keyword>
<dbReference type="InterPro" id="IPR015683">
    <property type="entry name" value="Ionotropic_Glu_rcpt"/>
</dbReference>
<feature type="signal peptide" evidence="13">
    <location>
        <begin position="1"/>
        <end position="20"/>
    </location>
</feature>
<dbReference type="InterPro" id="IPR019594">
    <property type="entry name" value="Glu/Gly-bd"/>
</dbReference>
<sequence>MFQFQSLLLVLLLWGTLTSAEPLRIGVPVDSPCPKYVKMKCNRTSNKCFDGFSIRVFKLILKRLHYTKPYQFIPYNDTYDSLIQEVYSKNFDAAVGDISIVANRTRYVDFSWHYTDMGMRMVVCEEPKAGKAWIFVKPFTKTMWAMTGVIFLYNGLIVWLMEKAGNEELEGSSYSSQLCSLVWLSFTTLFPIHGEKLQSNLSRVTMVVWLFVALVLTQSYTANLTSMLTVRQLRPSVLDVETLRRSSAMVGCDHGSFVKSYLENVLRLDSSRIQTYRSGEDYANDLRTGKIKAAFLELAFIKIFLDANKKGFVVTGPTFEIGGYGFVFSKGSPLAEKVSSEIIRLRESGGLHKLEQEMLVSSSSSSSSKSSSSETNSQDQDSGRLSPDGFWGLFIISGGTSTMAFLIFQISRFHEKWRLKKRHLDRPVPENDHVIILHSLSKREAPPHLVKGSSVHYPHCWHNTIQQQEFRRSNTL</sequence>
<organism evidence="15 16">
    <name type="scientific">Cinnamomum micranthum f. kanehirae</name>
    <dbReference type="NCBI Taxonomy" id="337451"/>
    <lineage>
        <taxon>Eukaryota</taxon>
        <taxon>Viridiplantae</taxon>
        <taxon>Streptophyta</taxon>
        <taxon>Embryophyta</taxon>
        <taxon>Tracheophyta</taxon>
        <taxon>Spermatophyta</taxon>
        <taxon>Magnoliopsida</taxon>
        <taxon>Magnoliidae</taxon>
        <taxon>Laurales</taxon>
        <taxon>Lauraceae</taxon>
        <taxon>Cinnamomum</taxon>
    </lineage>
</organism>
<feature type="chain" id="PRO_5018988347" evidence="13">
    <location>
        <begin position="21"/>
        <end position="476"/>
    </location>
</feature>
<feature type="domain" description="Ionotropic glutamate receptor C-terminal" evidence="14">
    <location>
        <begin position="24"/>
        <end position="361"/>
    </location>
</feature>
<dbReference type="GO" id="GO:0016020">
    <property type="term" value="C:membrane"/>
    <property type="evidence" value="ECO:0007669"/>
    <property type="project" value="UniProtKB-SubCell"/>
</dbReference>
<keyword evidence="5" id="KW-0406">Ion transport</keyword>
<keyword evidence="13" id="KW-0732">Signal</keyword>
<evidence type="ECO:0000256" key="2">
    <source>
        <dbReference type="ARBA" id="ARBA00022448"/>
    </source>
</evidence>
<feature type="transmembrane region" description="Helical" evidence="12">
    <location>
        <begin position="143"/>
        <end position="161"/>
    </location>
</feature>
<evidence type="ECO:0000256" key="1">
    <source>
        <dbReference type="ARBA" id="ARBA00004141"/>
    </source>
</evidence>
<dbReference type="FunFam" id="1.10.287.70:FF:000172">
    <property type="entry name" value="Glutamate receptor"/>
    <property type="match status" value="1"/>
</dbReference>
<gene>
    <name evidence="15" type="ORF">CKAN_02691500</name>
</gene>
<evidence type="ECO:0000256" key="5">
    <source>
        <dbReference type="ARBA" id="ARBA00023065"/>
    </source>
</evidence>
<proteinExistence type="predicted"/>
<evidence type="ECO:0000256" key="10">
    <source>
        <dbReference type="ARBA" id="ARBA00023303"/>
    </source>
</evidence>
<evidence type="ECO:0000256" key="9">
    <source>
        <dbReference type="ARBA" id="ARBA00023286"/>
    </source>
</evidence>
<evidence type="ECO:0000313" key="16">
    <source>
        <dbReference type="Proteomes" id="UP000283530"/>
    </source>
</evidence>
<dbReference type="Gene3D" id="1.10.287.70">
    <property type="match status" value="1"/>
</dbReference>
<feature type="transmembrane region" description="Helical" evidence="12">
    <location>
        <begin position="173"/>
        <end position="192"/>
    </location>
</feature>
<reference evidence="15 16" key="1">
    <citation type="journal article" date="2019" name="Nat. Plants">
        <title>Stout camphor tree genome fills gaps in understanding of flowering plant genome evolution.</title>
        <authorList>
            <person name="Chaw S.M."/>
            <person name="Liu Y.C."/>
            <person name="Wu Y.W."/>
            <person name="Wang H.Y."/>
            <person name="Lin C.I."/>
            <person name="Wu C.S."/>
            <person name="Ke H.M."/>
            <person name="Chang L.Y."/>
            <person name="Hsu C.Y."/>
            <person name="Yang H.T."/>
            <person name="Sudianto E."/>
            <person name="Hsu M.H."/>
            <person name="Wu K.P."/>
            <person name="Wang L.N."/>
            <person name="Leebens-Mack J.H."/>
            <person name="Tsai I.J."/>
        </authorList>
    </citation>
    <scope>NUCLEOTIDE SEQUENCE [LARGE SCALE GENOMIC DNA]</scope>
    <source>
        <strain evidence="16">cv. Chaw 1501</strain>
        <tissue evidence="15">Young leaves</tissue>
    </source>
</reference>
<dbReference type="InterPro" id="IPR001320">
    <property type="entry name" value="Iontro_rcpt_C"/>
</dbReference>
<evidence type="ECO:0000256" key="12">
    <source>
        <dbReference type="SAM" id="Phobius"/>
    </source>
</evidence>
<evidence type="ECO:0000256" key="13">
    <source>
        <dbReference type="SAM" id="SignalP"/>
    </source>
</evidence>
<evidence type="ECO:0000256" key="3">
    <source>
        <dbReference type="ARBA" id="ARBA00022692"/>
    </source>
</evidence>
<comment type="subcellular location">
    <subcellularLocation>
        <location evidence="1">Membrane</location>
        <topology evidence="1">Multi-pass membrane protein</topology>
    </subcellularLocation>
</comment>
<dbReference type="GO" id="GO:0015276">
    <property type="term" value="F:ligand-gated monoatomic ion channel activity"/>
    <property type="evidence" value="ECO:0007669"/>
    <property type="project" value="InterPro"/>
</dbReference>
<keyword evidence="6 12" id="KW-0472">Membrane</keyword>
<name>A0A443Q387_9MAGN</name>
<evidence type="ECO:0000313" key="15">
    <source>
        <dbReference type="EMBL" id="RWR97481.1"/>
    </source>
</evidence>
<keyword evidence="8" id="KW-0325">Glycoprotein</keyword>
<evidence type="ECO:0000259" key="14">
    <source>
        <dbReference type="SMART" id="SM00079"/>
    </source>
</evidence>
<keyword evidence="4 12" id="KW-1133">Transmembrane helix</keyword>
<feature type="compositionally biased region" description="Low complexity" evidence="11">
    <location>
        <begin position="362"/>
        <end position="373"/>
    </location>
</feature>
<dbReference type="SMART" id="SM00079">
    <property type="entry name" value="PBPe"/>
    <property type="match status" value="1"/>
</dbReference>
<dbReference type="AlphaFoldDB" id="A0A443Q387"/>
<evidence type="ECO:0000256" key="6">
    <source>
        <dbReference type="ARBA" id="ARBA00023136"/>
    </source>
</evidence>
<keyword evidence="10" id="KW-0407">Ion channel</keyword>
<dbReference type="OrthoDB" id="5984008at2759"/>
<dbReference type="Pfam" id="PF10613">
    <property type="entry name" value="Lig_chan-Glu_bd"/>
    <property type="match status" value="1"/>
</dbReference>
<keyword evidence="16" id="KW-1185">Reference proteome</keyword>
<dbReference type="PANTHER" id="PTHR18966">
    <property type="entry name" value="IONOTROPIC GLUTAMATE RECEPTOR"/>
    <property type="match status" value="1"/>
</dbReference>
<dbReference type="Pfam" id="PF00060">
    <property type="entry name" value="Lig_chan"/>
    <property type="match status" value="1"/>
</dbReference>
<evidence type="ECO:0000256" key="11">
    <source>
        <dbReference type="SAM" id="MobiDB-lite"/>
    </source>
</evidence>
<keyword evidence="3 12" id="KW-0812">Transmembrane</keyword>
<protein>
    <submittedName>
        <fullName evidence="15">Glutamate receptor 2.7-like protein</fullName>
    </submittedName>
</protein>
<dbReference type="SUPFAM" id="SSF53850">
    <property type="entry name" value="Periplasmic binding protein-like II"/>
    <property type="match status" value="1"/>
</dbReference>
<comment type="caution">
    <text evidence="15">The sequence shown here is derived from an EMBL/GenBank/DDBJ whole genome shotgun (WGS) entry which is preliminary data.</text>
</comment>
<keyword evidence="2" id="KW-0813">Transport</keyword>
<dbReference type="EMBL" id="QPKB01000013">
    <property type="protein sequence ID" value="RWR97481.1"/>
    <property type="molecule type" value="Genomic_DNA"/>
</dbReference>
<evidence type="ECO:0000256" key="7">
    <source>
        <dbReference type="ARBA" id="ARBA00023170"/>
    </source>
</evidence>